<proteinExistence type="predicted"/>
<reference evidence="3 4" key="1">
    <citation type="submission" date="2020-04" db="EMBL/GenBank/DDBJ databases">
        <authorList>
            <person name="Wallbank WR R."/>
            <person name="Pardo Diaz C."/>
            <person name="Kozak K."/>
            <person name="Martin S."/>
            <person name="Jiggins C."/>
            <person name="Moest M."/>
            <person name="Warren A I."/>
            <person name="Byers J.R.P. K."/>
            <person name="Montejo-Kovacevich G."/>
            <person name="Yen C E."/>
        </authorList>
    </citation>
    <scope>NUCLEOTIDE SEQUENCE [LARGE SCALE GENOMIC DNA]</scope>
</reference>
<evidence type="ECO:0000313" key="4">
    <source>
        <dbReference type="Proteomes" id="UP000494256"/>
    </source>
</evidence>
<accession>A0A8S0YRU6</accession>
<protein>
    <submittedName>
        <fullName evidence="1">Uncharacterized protein</fullName>
    </submittedName>
</protein>
<sequence>MESLCHMCCRDDAVEREKGYYLLHNGCVCARGLILMYRCSNRFYALPRSPRPHDLPLPRACLALNIYFLPIKDLPGKLAFLGSNDETDPSISVIGNSIKDG</sequence>
<dbReference type="Proteomes" id="UP000494106">
    <property type="component" value="Unassembled WGS sequence"/>
</dbReference>
<gene>
    <name evidence="2" type="ORF">APLA_LOCUS10419</name>
    <name evidence="1" type="ORF">APLA_LOCUS578</name>
</gene>
<evidence type="ECO:0000313" key="1">
    <source>
        <dbReference type="EMBL" id="CAB3221413.1"/>
    </source>
</evidence>
<organism evidence="1 3">
    <name type="scientific">Arctia plantaginis</name>
    <name type="common">Wood tiger moth</name>
    <name type="synonym">Phalaena plantaginis</name>
    <dbReference type="NCBI Taxonomy" id="874455"/>
    <lineage>
        <taxon>Eukaryota</taxon>
        <taxon>Metazoa</taxon>
        <taxon>Ecdysozoa</taxon>
        <taxon>Arthropoda</taxon>
        <taxon>Hexapoda</taxon>
        <taxon>Insecta</taxon>
        <taxon>Pterygota</taxon>
        <taxon>Neoptera</taxon>
        <taxon>Endopterygota</taxon>
        <taxon>Lepidoptera</taxon>
        <taxon>Glossata</taxon>
        <taxon>Ditrysia</taxon>
        <taxon>Noctuoidea</taxon>
        <taxon>Erebidae</taxon>
        <taxon>Arctiinae</taxon>
        <taxon>Arctia</taxon>
    </lineage>
</organism>
<evidence type="ECO:0000313" key="3">
    <source>
        <dbReference type="Proteomes" id="UP000494106"/>
    </source>
</evidence>
<dbReference type="AlphaFoldDB" id="A0A8S0YRU6"/>
<name>A0A8S0YRU6_ARCPL</name>
<dbReference type="Proteomes" id="UP000494256">
    <property type="component" value="Unassembled WGS sequence"/>
</dbReference>
<comment type="caution">
    <text evidence="1">The sequence shown here is derived from an EMBL/GenBank/DDBJ whole genome shotgun (WGS) entry which is preliminary data.</text>
</comment>
<dbReference type="EMBL" id="CADEBC010000063">
    <property type="protein sequence ID" value="CAB3221413.1"/>
    <property type="molecule type" value="Genomic_DNA"/>
</dbReference>
<keyword evidence="3" id="KW-1185">Reference proteome</keyword>
<dbReference type="EMBL" id="CADEBD010000314">
    <property type="protein sequence ID" value="CAB3243540.1"/>
    <property type="molecule type" value="Genomic_DNA"/>
</dbReference>
<evidence type="ECO:0000313" key="2">
    <source>
        <dbReference type="EMBL" id="CAB3243540.1"/>
    </source>
</evidence>